<organism evidence="2">
    <name type="scientific">marine sediment metagenome</name>
    <dbReference type="NCBI Taxonomy" id="412755"/>
    <lineage>
        <taxon>unclassified sequences</taxon>
        <taxon>metagenomes</taxon>
        <taxon>ecological metagenomes</taxon>
    </lineage>
</organism>
<accession>A0A0F9LN93</accession>
<dbReference type="AlphaFoldDB" id="A0A0F9LN93"/>
<protein>
    <recommendedName>
        <fullName evidence="1">DUF302 domain-containing protein</fullName>
    </recommendedName>
</protein>
<dbReference type="SUPFAM" id="SSF103247">
    <property type="entry name" value="TT1751-like"/>
    <property type="match status" value="1"/>
</dbReference>
<dbReference type="PIRSF" id="PIRSF021774">
    <property type="entry name" value="UCP021774"/>
    <property type="match status" value="1"/>
</dbReference>
<evidence type="ECO:0000313" key="2">
    <source>
        <dbReference type="EMBL" id="KKM94858.1"/>
    </source>
</evidence>
<comment type="caution">
    <text evidence="2">The sequence shown here is derived from an EMBL/GenBank/DDBJ whole genome shotgun (WGS) entry which is preliminary data.</text>
</comment>
<proteinExistence type="predicted"/>
<dbReference type="CDD" id="cd14797">
    <property type="entry name" value="DUF302"/>
    <property type="match status" value="1"/>
</dbReference>
<dbReference type="Gene3D" id="3.30.310.70">
    <property type="entry name" value="TT1751-like domain"/>
    <property type="match status" value="1"/>
</dbReference>
<sequence>MPYYFTKTLDRDFDEVIEKVSQALERQGFSILTEIDVSETFRRELGVEFEKYRIFGACNVSHAYRALKVDKKNCIMLPCNVIVYEIKNGRIEVAVVNPMASIRASDSLALCEIAYQVSAKLEFIIEKL</sequence>
<dbReference type="PANTHER" id="PTHR38342">
    <property type="entry name" value="SLR5037 PROTEIN"/>
    <property type="match status" value="1"/>
</dbReference>
<dbReference type="EMBL" id="LAZR01006085">
    <property type="protein sequence ID" value="KKM94858.1"/>
    <property type="molecule type" value="Genomic_DNA"/>
</dbReference>
<dbReference type="InterPro" id="IPR005180">
    <property type="entry name" value="DUF302"/>
</dbReference>
<reference evidence="2" key="1">
    <citation type="journal article" date="2015" name="Nature">
        <title>Complex archaea that bridge the gap between prokaryotes and eukaryotes.</title>
        <authorList>
            <person name="Spang A."/>
            <person name="Saw J.H."/>
            <person name="Jorgensen S.L."/>
            <person name="Zaremba-Niedzwiedzka K."/>
            <person name="Martijn J."/>
            <person name="Lind A.E."/>
            <person name="van Eijk R."/>
            <person name="Schleper C."/>
            <person name="Guy L."/>
            <person name="Ettema T.J."/>
        </authorList>
    </citation>
    <scope>NUCLEOTIDE SEQUENCE</scope>
</reference>
<gene>
    <name evidence="2" type="ORF">LCGC14_1194070</name>
</gene>
<dbReference type="InterPro" id="IPR035923">
    <property type="entry name" value="TT1751-like_sf"/>
</dbReference>
<name>A0A0F9LN93_9ZZZZ</name>
<dbReference type="Pfam" id="PF03625">
    <property type="entry name" value="DUF302"/>
    <property type="match status" value="1"/>
</dbReference>
<evidence type="ECO:0000259" key="1">
    <source>
        <dbReference type="Pfam" id="PF03625"/>
    </source>
</evidence>
<dbReference type="InterPro" id="IPR016796">
    <property type="entry name" value="UCP021774"/>
</dbReference>
<feature type="domain" description="DUF302" evidence="1">
    <location>
        <begin position="35"/>
        <end position="98"/>
    </location>
</feature>
<dbReference type="PANTHER" id="PTHR38342:SF1">
    <property type="entry name" value="SLR5037 PROTEIN"/>
    <property type="match status" value="1"/>
</dbReference>